<evidence type="ECO:0000256" key="1">
    <source>
        <dbReference type="SAM" id="MobiDB-lite"/>
    </source>
</evidence>
<evidence type="ECO:0000313" key="2">
    <source>
        <dbReference type="EMBL" id="GBG75591.1"/>
    </source>
</evidence>
<gene>
    <name evidence="2" type="ORF">CBR_g20222</name>
</gene>
<comment type="caution">
    <text evidence="2">The sequence shown here is derived from an EMBL/GenBank/DDBJ whole genome shotgun (WGS) entry which is preliminary data.</text>
</comment>
<keyword evidence="3" id="KW-1185">Reference proteome</keyword>
<dbReference type="EMBL" id="BFEA01000227">
    <property type="protein sequence ID" value="GBG75591.1"/>
    <property type="molecule type" value="Genomic_DNA"/>
</dbReference>
<reference evidence="2 3" key="1">
    <citation type="journal article" date="2018" name="Cell">
        <title>The Chara Genome: Secondary Complexity and Implications for Plant Terrestrialization.</title>
        <authorList>
            <person name="Nishiyama T."/>
            <person name="Sakayama H."/>
            <person name="Vries J.D."/>
            <person name="Buschmann H."/>
            <person name="Saint-Marcoux D."/>
            <person name="Ullrich K.K."/>
            <person name="Haas F.B."/>
            <person name="Vanderstraeten L."/>
            <person name="Becker D."/>
            <person name="Lang D."/>
            <person name="Vosolsobe S."/>
            <person name="Rombauts S."/>
            <person name="Wilhelmsson P.K.I."/>
            <person name="Janitza P."/>
            <person name="Kern R."/>
            <person name="Heyl A."/>
            <person name="Rumpler F."/>
            <person name="Villalobos L.I.A.C."/>
            <person name="Clay J.M."/>
            <person name="Skokan R."/>
            <person name="Toyoda A."/>
            <person name="Suzuki Y."/>
            <person name="Kagoshima H."/>
            <person name="Schijlen E."/>
            <person name="Tajeshwar N."/>
            <person name="Catarino B."/>
            <person name="Hetherington A.J."/>
            <person name="Saltykova A."/>
            <person name="Bonnot C."/>
            <person name="Breuninger H."/>
            <person name="Symeonidi A."/>
            <person name="Radhakrishnan G.V."/>
            <person name="Van Nieuwerburgh F."/>
            <person name="Deforce D."/>
            <person name="Chang C."/>
            <person name="Karol K.G."/>
            <person name="Hedrich R."/>
            <person name="Ulvskov P."/>
            <person name="Glockner G."/>
            <person name="Delwiche C.F."/>
            <person name="Petrasek J."/>
            <person name="Van de Peer Y."/>
            <person name="Friml J."/>
            <person name="Beilby M."/>
            <person name="Dolan L."/>
            <person name="Kohara Y."/>
            <person name="Sugano S."/>
            <person name="Fujiyama A."/>
            <person name="Delaux P.-M."/>
            <person name="Quint M."/>
            <person name="TheiBen G."/>
            <person name="Hagemann M."/>
            <person name="Harholt J."/>
            <person name="Dunand C."/>
            <person name="Zachgo S."/>
            <person name="Langdale J."/>
            <person name="Maumus F."/>
            <person name="Straeten D.V.D."/>
            <person name="Gould S.B."/>
            <person name="Rensing S.A."/>
        </authorList>
    </citation>
    <scope>NUCLEOTIDE SEQUENCE [LARGE SCALE GENOMIC DNA]</scope>
    <source>
        <strain evidence="2 3">S276</strain>
    </source>
</reference>
<protein>
    <submittedName>
        <fullName evidence="2">Uncharacterized protein</fullName>
    </submittedName>
</protein>
<dbReference type="AlphaFoldDB" id="A0A388KZY5"/>
<dbReference type="Gramene" id="GBG75591">
    <property type="protein sequence ID" value="GBG75591"/>
    <property type="gene ID" value="CBR_g20222"/>
</dbReference>
<feature type="region of interest" description="Disordered" evidence="1">
    <location>
        <begin position="103"/>
        <end position="292"/>
    </location>
</feature>
<feature type="compositionally biased region" description="Basic residues" evidence="1">
    <location>
        <begin position="312"/>
        <end position="331"/>
    </location>
</feature>
<proteinExistence type="predicted"/>
<feature type="region of interest" description="Disordered" evidence="1">
    <location>
        <begin position="308"/>
        <end position="360"/>
    </location>
</feature>
<name>A0A388KZY5_CHABU</name>
<feature type="compositionally biased region" description="Acidic residues" evidence="1">
    <location>
        <begin position="250"/>
        <end position="262"/>
    </location>
</feature>
<accession>A0A388KZY5</accession>
<feature type="compositionally biased region" description="Basic and acidic residues" evidence="1">
    <location>
        <begin position="160"/>
        <end position="178"/>
    </location>
</feature>
<dbReference type="Proteomes" id="UP000265515">
    <property type="component" value="Unassembled WGS sequence"/>
</dbReference>
<evidence type="ECO:0000313" key="3">
    <source>
        <dbReference type="Proteomes" id="UP000265515"/>
    </source>
</evidence>
<feature type="compositionally biased region" description="Basic and acidic residues" evidence="1">
    <location>
        <begin position="238"/>
        <end position="249"/>
    </location>
</feature>
<sequence>MKSEGDKATTEKGKVDDRDLRKFHLTSVYDEQGTDWVGSDKKVSLDLALFKGYGQTPFGLLVPYDTPVQGVAGVLKSCGEARQVPSTSQEHSDVVQKVITYSKRSGAGSSDKPAKRNQLATPPPQLQGPAATTGTSRSRQTDLQAIDQRSEEQTEMEEDVGFRGRDVGFLEDSRHEGAVGDIEGNVELEQRTGGSERCGDDCSDEEQDTEYGGSGRREEESFAGGMECEMGASSGGPHNDREQSDRMQNEDVEDDGGDDDVETGGASKVRGKRKANASLTPAAMKKQARKEVVDDARCALDASQETLGEAAKKRKEGSRIRKTSQPKRVARSSRLPKSDDSSDDAEGVGPRRPDLIAEDETEMKRPRAVNMTRCFFLEYDEDERKRKDVPRVCIDVMSILPIPEGEITFNQWSLNKAIVAGLDTAIDRFTAQRGVDDDALWEPPELILAPITPCADDPNFQGTRVLPQDFDWRRAKEYFYYPVARQYTSEAMKRVARRGSPARL</sequence>
<feature type="compositionally biased region" description="Polar residues" evidence="1">
    <location>
        <begin position="130"/>
        <end position="143"/>
    </location>
</feature>
<organism evidence="2 3">
    <name type="scientific">Chara braunii</name>
    <name type="common">Braun's stonewort</name>
    <dbReference type="NCBI Taxonomy" id="69332"/>
    <lineage>
        <taxon>Eukaryota</taxon>
        <taxon>Viridiplantae</taxon>
        <taxon>Streptophyta</taxon>
        <taxon>Charophyceae</taxon>
        <taxon>Charales</taxon>
        <taxon>Characeae</taxon>
        <taxon>Chara</taxon>
    </lineage>
</organism>